<dbReference type="KEGG" id="vg:26641878"/>
<name>A0A0A0RUC7_9CAUD</name>
<dbReference type="OrthoDB" id="21268at10239"/>
<dbReference type="EMBL" id="KM677211">
    <property type="protein sequence ID" value="AIW03079.1"/>
    <property type="molecule type" value="Genomic_DNA"/>
</dbReference>
<keyword evidence="2" id="KW-1185">Reference proteome</keyword>
<accession>A0A0A0RUC7</accession>
<sequence length="89" mass="10094">MTDLYIPRFLSPSCSFTYDELGKALAKLQPRLNKATEAWLAAKRDHGSESPEEHALWPELDRLEMAKTRILREANRLDKINGLAAAMPL</sequence>
<protein>
    <submittedName>
        <fullName evidence="1">Uncharacterized protein</fullName>
    </submittedName>
</protein>
<dbReference type="RefSeq" id="YP_009215596.1">
    <property type="nucleotide sequence ID" value="NC_028978.1"/>
</dbReference>
<dbReference type="Proteomes" id="UP000030211">
    <property type="component" value="Segment"/>
</dbReference>
<gene>
    <name evidence="1" type="ORF">MURUCUTUMBU_93</name>
</gene>
<reference evidence="1 2" key="1">
    <citation type="submission" date="2014-09" db="EMBL/GenBank/DDBJ databases">
        <authorList>
            <person name="Maldonado-Vazquez N."/>
            <person name="Franco-Moreira L.J."/>
            <person name="Perez-Otero J."/>
            <person name="Alvelo-Aviles A.S."/>
            <person name="Andino-Figueroa P.C."/>
            <person name="Apiz-Saab J."/>
            <person name="Arroyo-Roldan J.G."/>
            <person name="Aviles-Rivera A."/>
            <person name="Cruz-Garcia L.G."/>
            <person name="Gomez-Garcia G."/>
            <person name="Gonzalez-Torres B.A."/>
            <person name="Grogan-Rivera S.M."/>
            <person name="Icazatti-Burtell A.M."/>
            <person name="Laboy-De-Jesus F.M."/>
            <person name="Marengo-Casul A.J."/>
            <person name="Megret-Gonzalez A.M."/>
            <person name="Melendez P.C."/>
            <person name="Molina-Rivera Z.K."/>
            <person name="Morales-Rivera A."/>
            <person name="Ortiz-Camacho K.C."/>
            <person name="Ortiz-Lopez E."/>
            <person name="Perez-Colon E.A."/>
            <person name="Ramos-Aponte K."/>
            <person name="Rivera-Dones A.E."/>
            <person name="Rivera-Garcia M.D."/>
            <person name="Rivera-Lebron J."/>
            <person name="Rivera-Medina Y.M."/>
            <person name="Rivera-Ortiz Y."/>
            <person name="Rodriguez-Lopez A."/>
            <person name="Rodriguez-Maldonado G."/>
            <person name="Rodriguez-Perez O.A."/>
            <person name="Sanchez-Henriquez C.D."/>
            <person name="Santiago-Ochoa D.A."/>
            <person name="Torres-Alvarez V.M."/>
            <person name="Zayas-Cruz A.D."/>
            <person name="Rubin M.R."/>
            <person name="Vazquez E."/>
            <person name="Anders K.R."/>
            <person name="Braun M.A."/>
            <person name="Delesalle V.A."/>
            <person name="Hughes L.E."/>
            <person name="Ware V.C."/>
            <person name="Bradley K.W."/>
            <person name="Barker L.P."/>
            <person name="Asai D.J."/>
            <person name="Bowman C.A."/>
            <person name="Russell D.A."/>
            <person name="Pope W.H."/>
            <person name="Jacobs-Sera D."/>
            <person name="Hendrix R.W."/>
            <person name="Hatfull G.F."/>
        </authorList>
    </citation>
    <scope>NUCLEOTIDE SEQUENCE [LARGE SCALE GENOMIC DNA]</scope>
</reference>
<proteinExistence type="predicted"/>
<evidence type="ECO:0000313" key="1">
    <source>
        <dbReference type="EMBL" id="AIW03079.1"/>
    </source>
</evidence>
<dbReference type="GeneID" id="26641878"/>
<evidence type="ECO:0000313" key="2">
    <source>
        <dbReference type="Proteomes" id="UP000030211"/>
    </source>
</evidence>
<organism evidence="1 2">
    <name type="scientific">Mycobacterium phage Murucutumbu</name>
    <dbReference type="NCBI Taxonomy" id="1560286"/>
    <lineage>
        <taxon>Viruses</taxon>
        <taxon>Duplodnaviria</taxon>
        <taxon>Heunggongvirae</taxon>
        <taxon>Uroviricota</taxon>
        <taxon>Caudoviricetes</taxon>
        <taxon>Weiservirinae</taxon>
        <taxon>Anayavirus</taxon>
        <taxon>Anayavirus murucutumbu</taxon>
    </lineage>
</organism>